<evidence type="ECO:0000256" key="1">
    <source>
        <dbReference type="ARBA" id="ARBA00007637"/>
    </source>
</evidence>
<dbReference type="eggNOG" id="ENOG502QSRK">
    <property type="taxonomic scope" value="Eukaryota"/>
</dbReference>
<evidence type="ECO:0008006" key="6">
    <source>
        <dbReference type="Google" id="ProtNLM"/>
    </source>
</evidence>
<keyword evidence="2" id="KW-0520">NAD</keyword>
<dbReference type="Gene3D" id="3.40.50.720">
    <property type="entry name" value="NAD(P)-binding Rossmann-like Domain"/>
    <property type="match status" value="1"/>
</dbReference>
<evidence type="ECO:0000313" key="5">
    <source>
        <dbReference type="EMBL" id="KCW84413.1"/>
    </source>
</evidence>
<reference evidence="5" key="1">
    <citation type="submission" date="2013-07" db="EMBL/GenBank/DDBJ databases">
        <title>The genome of Eucalyptus grandis.</title>
        <authorList>
            <person name="Schmutz J."/>
            <person name="Hayes R."/>
            <person name="Myburg A."/>
            <person name="Tuskan G."/>
            <person name="Grattapaglia D."/>
            <person name="Rokhsar D.S."/>
        </authorList>
    </citation>
    <scope>NUCLEOTIDE SEQUENCE</scope>
    <source>
        <tissue evidence="5">Leaf extractions</tissue>
    </source>
</reference>
<evidence type="ECO:0000256" key="4">
    <source>
        <dbReference type="SAM" id="MobiDB-lite"/>
    </source>
</evidence>
<protein>
    <recommendedName>
        <fullName evidence="6">NAD-dependent epimerase/dehydratase domain-containing protein</fullName>
    </recommendedName>
</protein>
<feature type="compositionally biased region" description="Polar residues" evidence="4">
    <location>
        <begin position="40"/>
        <end position="49"/>
    </location>
</feature>
<name>A0A059D126_EUCGR</name>
<dbReference type="AlphaFoldDB" id="A0A059D126"/>
<evidence type="ECO:0000256" key="3">
    <source>
        <dbReference type="ARBA" id="ARBA00023235"/>
    </source>
</evidence>
<feature type="region of interest" description="Disordered" evidence="4">
    <location>
        <begin position="17"/>
        <end position="65"/>
    </location>
</feature>
<sequence length="355" mass="38477">MDAATTIIIASSSSSYFAPPRLARPSSPRFPSSVRLPSSGTSRAPSVSGISRLDPRLKSPPSTPRSLRVRALSVAGARGEEMAVSSTGAVGQNDLLIVGPGVLGRLVAERWREEHSGCQIHGQTVTSDHHDELVKLGIIPSLKGTKTDQRFPYVIFCAPPSRTSDYPGDVRLAALSWNGEGSFLFTSSSAPYDCNDNGNCDEDSPVVPIGRSPRTDVLLKAEAVVTEFGGSVIRLAGLYQADRGAHSYWLQKGTVEVRPDHILNLIHYEDAASLSVAIMKKKLRSRIFLGCDNHPLSRQEVMDIVEKSGKFSKKFEGFTGTNDPLGKKLNNSKTRAEIGWEPKYPSFSHFLGVAE</sequence>
<feature type="compositionally biased region" description="Low complexity" evidence="4">
    <location>
        <begin position="17"/>
        <end position="39"/>
    </location>
</feature>
<dbReference type="SUPFAM" id="SSF51735">
    <property type="entry name" value="NAD(P)-binding Rossmann-fold domains"/>
    <property type="match status" value="1"/>
</dbReference>
<keyword evidence="3" id="KW-0413">Isomerase</keyword>
<dbReference type="InterPro" id="IPR036291">
    <property type="entry name" value="NAD(P)-bd_dom_sf"/>
</dbReference>
<evidence type="ECO:0000256" key="2">
    <source>
        <dbReference type="ARBA" id="ARBA00023027"/>
    </source>
</evidence>
<accession>A0A059D126</accession>
<dbReference type="GO" id="GO:0009507">
    <property type="term" value="C:chloroplast"/>
    <property type="evidence" value="ECO:0000318"/>
    <property type="project" value="GO_Central"/>
</dbReference>
<dbReference type="PANTHER" id="PTHR43574">
    <property type="entry name" value="EPIMERASE-RELATED"/>
    <property type="match status" value="1"/>
</dbReference>
<gene>
    <name evidence="5" type="ORF">EUGRSUZ_B01266</name>
</gene>
<dbReference type="OrthoDB" id="674948at2759"/>
<dbReference type="FunCoup" id="A0A059D126">
    <property type="interactions" value="968"/>
</dbReference>
<dbReference type="EMBL" id="KK198754">
    <property type="protein sequence ID" value="KCW84413.1"/>
    <property type="molecule type" value="Genomic_DNA"/>
</dbReference>
<dbReference type="OMA" id="MATPIQA"/>
<dbReference type="STRING" id="71139.A0A059D126"/>
<dbReference type="Gramene" id="KCW84413">
    <property type="protein sequence ID" value="KCW84413"/>
    <property type="gene ID" value="EUGRSUZ_B01266"/>
</dbReference>
<dbReference type="KEGG" id="egr:104425706"/>
<dbReference type="InParanoid" id="A0A059D126"/>
<dbReference type="GO" id="GO:0016854">
    <property type="term" value="F:racemase and epimerase activity"/>
    <property type="evidence" value="ECO:0000318"/>
    <property type="project" value="GO_Central"/>
</dbReference>
<proteinExistence type="inferred from homology"/>
<organism evidence="5">
    <name type="scientific">Eucalyptus grandis</name>
    <name type="common">Flooded gum</name>
    <dbReference type="NCBI Taxonomy" id="71139"/>
    <lineage>
        <taxon>Eukaryota</taxon>
        <taxon>Viridiplantae</taxon>
        <taxon>Streptophyta</taxon>
        <taxon>Embryophyta</taxon>
        <taxon>Tracheophyta</taxon>
        <taxon>Spermatophyta</taxon>
        <taxon>Magnoliopsida</taxon>
        <taxon>eudicotyledons</taxon>
        <taxon>Gunneridae</taxon>
        <taxon>Pentapetalae</taxon>
        <taxon>rosids</taxon>
        <taxon>malvids</taxon>
        <taxon>Myrtales</taxon>
        <taxon>Myrtaceae</taxon>
        <taxon>Myrtoideae</taxon>
        <taxon>Eucalypteae</taxon>
        <taxon>Eucalyptus</taxon>
    </lineage>
</organism>
<comment type="similarity">
    <text evidence="1">Belongs to the NAD(P)-dependent epimerase/dehydratase family.</text>
</comment>